<dbReference type="PANTHER" id="PTHR45854:SF3">
    <property type="entry name" value="ARFGAP WITH SH3 DOMAIN, ANK REPEAT AND PH DOMAIN-CONTAINING PROTEIN"/>
    <property type="match status" value="1"/>
</dbReference>
<keyword evidence="4" id="KW-0040">ANK repeat</keyword>
<comment type="caution">
    <text evidence="10">The sequence shown here is derived from an EMBL/GenBank/DDBJ whole genome shotgun (WGS) entry which is preliminary data.</text>
</comment>
<evidence type="ECO:0000256" key="4">
    <source>
        <dbReference type="PROSITE-ProRule" id="PRU00023"/>
    </source>
</evidence>
<dbReference type="SMART" id="SM00105">
    <property type="entry name" value="ArfGap"/>
    <property type="match status" value="1"/>
</dbReference>
<dbReference type="InterPro" id="IPR001452">
    <property type="entry name" value="SH3_domain"/>
</dbReference>
<dbReference type="Pfam" id="PF01412">
    <property type="entry name" value="ArfGap"/>
    <property type="match status" value="1"/>
</dbReference>
<dbReference type="AlphaFoldDB" id="A0ABD2QJ73"/>
<accession>A0ABD2QJ73</accession>
<dbReference type="Proteomes" id="UP001626550">
    <property type="component" value="Unassembled WGS sequence"/>
</dbReference>
<dbReference type="InterPro" id="IPR037278">
    <property type="entry name" value="ARFGAP/RecO"/>
</dbReference>
<dbReference type="SUPFAM" id="SSF50044">
    <property type="entry name" value="SH3-domain"/>
    <property type="match status" value="1"/>
</dbReference>
<dbReference type="GO" id="GO:0008270">
    <property type="term" value="F:zinc ion binding"/>
    <property type="evidence" value="ECO:0007669"/>
    <property type="project" value="UniProtKB-KW"/>
</dbReference>
<keyword evidence="2" id="KW-0479">Metal-binding</keyword>
<keyword evidence="1 5" id="KW-0728">SH3 domain</keyword>
<dbReference type="PROSITE" id="PS50115">
    <property type="entry name" value="ARFGAP"/>
    <property type="match status" value="1"/>
</dbReference>
<keyword evidence="3" id="KW-0862">Zinc</keyword>
<proteinExistence type="predicted"/>
<dbReference type="InterPro" id="IPR036028">
    <property type="entry name" value="SH3-like_dom_sf"/>
</dbReference>
<dbReference type="InterPro" id="IPR002110">
    <property type="entry name" value="Ankyrin_rpt"/>
</dbReference>
<dbReference type="PRINTS" id="PR00452">
    <property type="entry name" value="SH3DOMAIN"/>
</dbReference>
<evidence type="ECO:0000259" key="8">
    <source>
        <dbReference type="PROSITE" id="PS50002"/>
    </source>
</evidence>
<dbReference type="Gene3D" id="1.10.220.150">
    <property type="entry name" value="Arf GTPase activating protein"/>
    <property type="match status" value="1"/>
</dbReference>
<keyword evidence="11" id="KW-1185">Reference proteome</keyword>
<dbReference type="Gene3D" id="2.30.30.40">
    <property type="entry name" value="SH3 Domains"/>
    <property type="match status" value="1"/>
</dbReference>
<protein>
    <submittedName>
        <fullName evidence="10">Arf-GAP with SH3 domain, ANK repeat and PH domain-containing protein 1</fullName>
    </submittedName>
</protein>
<dbReference type="Gene3D" id="1.25.40.20">
    <property type="entry name" value="Ankyrin repeat-containing domain"/>
    <property type="match status" value="1"/>
</dbReference>
<dbReference type="InterPro" id="IPR036770">
    <property type="entry name" value="Ankyrin_rpt-contain_sf"/>
</dbReference>
<feature type="compositionally biased region" description="Polar residues" evidence="7">
    <location>
        <begin position="613"/>
        <end position="622"/>
    </location>
</feature>
<feature type="domain" description="Arf-GAP" evidence="9">
    <location>
        <begin position="1"/>
        <end position="102"/>
    </location>
</feature>
<feature type="region of interest" description="Disordered" evidence="7">
    <location>
        <begin position="613"/>
        <end position="635"/>
    </location>
</feature>
<dbReference type="InterPro" id="IPR001164">
    <property type="entry name" value="ArfGAP_dom"/>
</dbReference>
<evidence type="ECO:0000256" key="5">
    <source>
        <dbReference type="PROSITE-ProRule" id="PRU00192"/>
    </source>
</evidence>
<name>A0ABD2QJ73_9PLAT</name>
<gene>
    <name evidence="10" type="primary">ASAP1_1</name>
    <name evidence="10" type="ORF">Ciccas_002535</name>
</gene>
<evidence type="ECO:0000256" key="3">
    <source>
        <dbReference type="ARBA" id="ARBA00022833"/>
    </source>
</evidence>
<evidence type="ECO:0000313" key="10">
    <source>
        <dbReference type="EMBL" id="KAL3318791.1"/>
    </source>
</evidence>
<dbReference type="InterPro" id="IPR043593">
    <property type="entry name" value="ASAP"/>
</dbReference>
<evidence type="ECO:0000256" key="1">
    <source>
        <dbReference type="ARBA" id="ARBA00022443"/>
    </source>
</evidence>
<dbReference type="EMBL" id="JBJKFK010000202">
    <property type="protein sequence ID" value="KAL3318791.1"/>
    <property type="molecule type" value="Genomic_DNA"/>
</dbReference>
<organism evidence="10 11">
    <name type="scientific">Cichlidogyrus casuarinus</name>
    <dbReference type="NCBI Taxonomy" id="1844966"/>
    <lineage>
        <taxon>Eukaryota</taxon>
        <taxon>Metazoa</taxon>
        <taxon>Spiralia</taxon>
        <taxon>Lophotrochozoa</taxon>
        <taxon>Platyhelminthes</taxon>
        <taxon>Monogenea</taxon>
        <taxon>Monopisthocotylea</taxon>
        <taxon>Dactylogyridea</taxon>
        <taxon>Ancyrocephalidae</taxon>
        <taxon>Cichlidogyrus</taxon>
    </lineage>
</organism>
<evidence type="ECO:0000313" key="11">
    <source>
        <dbReference type="Proteomes" id="UP001626550"/>
    </source>
</evidence>
<dbReference type="PANTHER" id="PTHR45854">
    <property type="entry name" value="ASAP FAMILY MEMBER"/>
    <property type="match status" value="1"/>
</dbReference>
<evidence type="ECO:0000256" key="6">
    <source>
        <dbReference type="PROSITE-ProRule" id="PRU00288"/>
    </source>
</evidence>
<evidence type="ECO:0000256" key="7">
    <source>
        <dbReference type="SAM" id="MobiDB-lite"/>
    </source>
</evidence>
<feature type="domain" description="SH3" evidence="8">
    <location>
        <begin position="724"/>
        <end position="786"/>
    </location>
</feature>
<evidence type="ECO:0000256" key="2">
    <source>
        <dbReference type="ARBA" id="ARBA00022723"/>
    </source>
</evidence>
<dbReference type="PROSITE" id="PS50002">
    <property type="entry name" value="SH3"/>
    <property type="match status" value="1"/>
</dbReference>
<dbReference type="SUPFAM" id="SSF48403">
    <property type="entry name" value="Ankyrin repeat"/>
    <property type="match status" value="1"/>
</dbReference>
<dbReference type="PROSITE" id="PS50088">
    <property type="entry name" value="ANK_REPEAT"/>
    <property type="match status" value="1"/>
</dbReference>
<dbReference type="InterPro" id="IPR038508">
    <property type="entry name" value="ArfGAP_dom_sf"/>
</dbReference>
<reference evidence="10 11" key="1">
    <citation type="submission" date="2024-11" db="EMBL/GenBank/DDBJ databases">
        <title>Adaptive evolution of stress response genes in parasites aligns with host niche diversity.</title>
        <authorList>
            <person name="Hahn C."/>
            <person name="Resl P."/>
        </authorList>
    </citation>
    <scope>NUCLEOTIDE SEQUENCE [LARGE SCALE GENOMIC DNA]</scope>
    <source>
        <strain evidence="10">EGGRZ-B1_66</strain>
        <tissue evidence="10">Body</tissue>
    </source>
</reference>
<dbReference type="Pfam" id="PF00018">
    <property type="entry name" value="SH3_1"/>
    <property type="match status" value="1"/>
</dbReference>
<evidence type="ECO:0000259" key="9">
    <source>
        <dbReference type="PROSITE" id="PS50115"/>
    </source>
</evidence>
<dbReference type="SUPFAM" id="SSF57863">
    <property type="entry name" value="ArfGap/RecO-like zinc finger"/>
    <property type="match status" value="1"/>
</dbReference>
<keyword evidence="6" id="KW-0863">Zinc-finger</keyword>
<dbReference type="PROSITE" id="PS50297">
    <property type="entry name" value="ANK_REP_REGION"/>
    <property type="match status" value="1"/>
</dbReference>
<dbReference type="SMART" id="SM00326">
    <property type="entry name" value="SH3"/>
    <property type="match status" value="1"/>
</dbReference>
<sequence length="786" mass="86565">PSWVSVNLGVTICVECCGTHRELGVHVSRTQSLEIDDLSISHLIVPKLLGNLVFNSVYEANLPTTAKPTSSPGVAIPMHRRRQFIREKYLEREYVSPELRKAVSFHSPDSAVSLTEGQCDIDGDVIMPARLSNGVSVDLVPKPISQITMTMQHKTLVEAVATLNVRDLLKLHAQKFDCTEWLVVAPKDYLPGVQSQEKKATTALHMLVEKLAMELPHSEAPPVRIRNNSSSSDAAKTCLLFLEFIILNCNNAGHLKRMNSNGDNALHHAVRLGCIDAVKLLLNAGGFPSPLLAQMNEQEENSVMIAEALVSRTRPSASSSTDSGLDAANITSDMLFDRASAILRLVQSATNQLPTAGSNSLFMFHITHLGQTASETLDERKQLWEEINILRSLDWDLYSPTTTRVQRYVDPSKSLGVSPSDNGAGALMGYMYDANECERRNTTISSLRRTATTGGTSMSRAQEQNCRSTQHFLQHSHTICTENVSHCSSALATLPRKRVSMNKGPAPQPPVQTKSGTFQATISPMTQPRKQHLFGKWPKALFPQNSTVGNSSFWVSKQEEEKSNGLSSIDAEFDKLSQLVNSRISWYQDDESAPRGLEGIQAMLRKVNNVPTNHATVAQSPSLPKRTPSPPKKNCTAEDNVDLLLDVLSIDSEQVRLSRSSRASSPSASLFCNSVPRLTIPPPPEQVEETDQSTAVQSEEEACSTLQRGSNDTGSQHHDMALAKKGSLVKALYDCTADQEDELSFQKDELIQVVERDDSNWWEGYVVASPERCGLFPVPFVRLFQI</sequence>
<feature type="repeat" description="ANK" evidence="4">
    <location>
        <begin position="261"/>
        <end position="285"/>
    </location>
</feature>
<feature type="non-terminal residue" evidence="10">
    <location>
        <position position="1"/>
    </location>
</feature>